<dbReference type="GO" id="GO:0006886">
    <property type="term" value="P:intracellular protein transport"/>
    <property type="evidence" value="ECO:0007669"/>
    <property type="project" value="TreeGrafter"/>
</dbReference>
<dbReference type="OMA" id="TWRNASE"/>
<dbReference type="GO" id="GO:0031410">
    <property type="term" value="C:cytoplasmic vesicle"/>
    <property type="evidence" value="ECO:0007669"/>
    <property type="project" value="TreeGrafter"/>
</dbReference>
<dbReference type="InParanoid" id="H2Z761"/>
<dbReference type="Pfam" id="PF14648">
    <property type="entry name" value="FAM91_C"/>
    <property type="match status" value="1"/>
</dbReference>
<reference evidence="4" key="1">
    <citation type="submission" date="2003-08" db="EMBL/GenBank/DDBJ databases">
        <authorList>
            <person name="Birren B."/>
            <person name="Nusbaum C."/>
            <person name="Abebe A."/>
            <person name="Abouelleil A."/>
            <person name="Adekoya E."/>
            <person name="Ait-zahra M."/>
            <person name="Allen N."/>
            <person name="Allen T."/>
            <person name="An P."/>
            <person name="Anderson M."/>
            <person name="Anderson S."/>
            <person name="Arachchi H."/>
            <person name="Armbruster J."/>
            <person name="Bachantsang P."/>
            <person name="Baldwin J."/>
            <person name="Barry A."/>
            <person name="Bayul T."/>
            <person name="Blitshsteyn B."/>
            <person name="Bloom T."/>
            <person name="Blye J."/>
            <person name="Boguslavskiy L."/>
            <person name="Borowsky M."/>
            <person name="Boukhgalter B."/>
            <person name="Brunache A."/>
            <person name="Butler J."/>
            <person name="Calixte N."/>
            <person name="Calvo S."/>
            <person name="Camarata J."/>
            <person name="Campo K."/>
            <person name="Chang J."/>
            <person name="Cheshatsang Y."/>
            <person name="Citroen M."/>
            <person name="Collymore A."/>
            <person name="Considine T."/>
            <person name="Cook A."/>
            <person name="Cooke P."/>
            <person name="Corum B."/>
            <person name="Cuomo C."/>
            <person name="David R."/>
            <person name="Dawoe T."/>
            <person name="Degray S."/>
            <person name="Dodge S."/>
            <person name="Dooley K."/>
            <person name="Dorje P."/>
            <person name="Dorjee K."/>
            <person name="Dorris L."/>
            <person name="Duffey N."/>
            <person name="Dupes A."/>
            <person name="Elkins T."/>
            <person name="Engels R."/>
            <person name="Erickson J."/>
            <person name="Farina A."/>
            <person name="Faro S."/>
            <person name="Ferreira P."/>
            <person name="Fischer H."/>
            <person name="Fitzgerald M."/>
            <person name="Foley K."/>
            <person name="Gage D."/>
            <person name="Galagan J."/>
            <person name="Gearin G."/>
            <person name="Gnerre S."/>
            <person name="Gnirke A."/>
            <person name="Goyette A."/>
            <person name="Graham J."/>
            <person name="Grandbois E."/>
            <person name="Gyaltsen K."/>
            <person name="Hafez N."/>
            <person name="Hagopian D."/>
            <person name="Hagos B."/>
            <person name="Hall J."/>
            <person name="Hatcher B."/>
            <person name="Heller A."/>
            <person name="Higgins H."/>
            <person name="Honan T."/>
            <person name="Horn A."/>
            <person name="Houde N."/>
            <person name="Hughes L."/>
            <person name="Hulme W."/>
            <person name="Husby E."/>
            <person name="Iliev I."/>
            <person name="Jaffe D."/>
            <person name="Jones C."/>
            <person name="Kamal M."/>
            <person name="Kamat A."/>
            <person name="Kamvysselis M."/>
            <person name="Karlsson E."/>
            <person name="Kells C."/>
            <person name="Kieu A."/>
            <person name="Kisner P."/>
            <person name="Kodira C."/>
            <person name="Kulbokas E."/>
            <person name="Labutti K."/>
            <person name="Lama D."/>
            <person name="Landers T."/>
            <person name="Leger J."/>
            <person name="Levine S."/>
            <person name="Lewis D."/>
            <person name="Lewis T."/>
            <person name="Lindblad-toh K."/>
            <person name="Liu X."/>
            <person name="Lokyitsang T."/>
            <person name="Lokyitsang Y."/>
            <person name="Lucien O."/>
            <person name="Lui A."/>
            <person name="Ma L.J."/>
            <person name="Mabbitt R."/>
            <person name="Macdonald J."/>
            <person name="Maclean C."/>
            <person name="Major J."/>
            <person name="Manning J."/>
            <person name="Marabella R."/>
            <person name="Maru K."/>
            <person name="Matthews C."/>
            <person name="Mauceli E."/>
            <person name="Mccarthy M."/>
            <person name="Mcdonough S."/>
            <person name="Mcghee T."/>
            <person name="Meldrim J."/>
            <person name="Meneus L."/>
            <person name="Mesirov J."/>
            <person name="Mihalev A."/>
            <person name="Mihova T."/>
            <person name="Mikkelsen T."/>
            <person name="Mlenga V."/>
            <person name="Moru K."/>
            <person name="Mozes J."/>
            <person name="Mulrain L."/>
            <person name="Munson G."/>
            <person name="Naylor J."/>
            <person name="Newes C."/>
            <person name="Nguyen C."/>
            <person name="Nguyen N."/>
            <person name="Nguyen T."/>
            <person name="Nicol R."/>
            <person name="Nielsen C."/>
            <person name="Nizzari M."/>
            <person name="Norbu C."/>
            <person name="Norbu N."/>
            <person name="O'donnell P."/>
            <person name="Okoawo O."/>
            <person name="O'leary S."/>
            <person name="Omotosho B."/>
            <person name="O'neill K."/>
            <person name="Osman S."/>
            <person name="Parker S."/>
            <person name="Perrin D."/>
            <person name="Phunkhang P."/>
            <person name="Piqani B."/>
            <person name="Purcell S."/>
            <person name="Rachupka T."/>
            <person name="Ramasamy U."/>
            <person name="Rameau R."/>
            <person name="Ray V."/>
            <person name="Raymond C."/>
            <person name="Retta R."/>
            <person name="Richardson S."/>
            <person name="Rise C."/>
            <person name="Rodriguez J."/>
            <person name="Rogers J."/>
            <person name="Rogov P."/>
            <person name="Rutman M."/>
            <person name="Schupbach R."/>
            <person name="Seaman C."/>
            <person name="Settipalli S."/>
            <person name="Sharpe T."/>
            <person name="Sheridan J."/>
            <person name="Sherpa N."/>
            <person name="Shi J."/>
            <person name="Smirnov S."/>
            <person name="Smith C."/>
            <person name="Sougnez C."/>
            <person name="Spencer B."/>
            <person name="Stalker J."/>
            <person name="Stange-thomann N."/>
            <person name="Stavropoulos S."/>
            <person name="Stetson K."/>
            <person name="Stone C."/>
            <person name="Stone S."/>
            <person name="Stubbs M."/>
            <person name="Talamas J."/>
            <person name="Tchuinga P."/>
            <person name="Tenzing P."/>
            <person name="Tesfaye S."/>
            <person name="Theodore J."/>
            <person name="Thoulutsang Y."/>
            <person name="Topham K."/>
            <person name="Towey S."/>
            <person name="Tsamla T."/>
            <person name="Tsomo N."/>
            <person name="Vallee D."/>
            <person name="Vassiliev H."/>
            <person name="Venkataraman V."/>
            <person name="Vinson J."/>
            <person name="Vo A."/>
            <person name="Wade C."/>
            <person name="Wang S."/>
            <person name="Wangchuk T."/>
            <person name="Wangdi T."/>
            <person name="Whittaker C."/>
            <person name="Wilkinson J."/>
            <person name="Wu Y."/>
            <person name="Wyman D."/>
            <person name="Yadav S."/>
            <person name="Yang S."/>
            <person name="Yang X."/>
            <person name="Yeager S."/>
            <person name="Yee E."/>
            <person name="Young G."/>
            <person name="Zainoun J."/>
            <person name="Zembeck L."/>
            <person name="Zimmer A."/>
            <person name="Zody M."/>
            <person name="Lander E."/>
        </authorList>
    </citation>
    <scope>NUCLEOTIDE SEQUENCE [LARGE SCALE GENOMIC DNA]</scope>
</reference>
<dbReference type="Proteomes" id="UP000007875">
    <property type="component" value="Unassembled WGS sequence"/>
</dbReference>
<name>H2Z761_CIOSA</name>
<protein>
    <recommendedName>
        <fullName evidence="2">FAM91 C-terminal domain-containing protein</fullName>
    </recommendedName>
</protein>
<evidence type="ECO:0000313" key="4">
    <source>
        <dbReference type="Proteomes" id="UP000007875"/>
    </source>
</evidence>
<reference evidence="3" key="3">
    <citation type="submission" date="2025-09" db="UniProtKB">
        <authorList>
            <consortium name="Ensembl"/>
        </authorList>
    </citation>
    <scope>IDENTIFICATION</scope>
</reference>
<proteinExistence type="inferred from homology"/>
<organism evidence="3 4">
    <name type="scientific">Ciona savignyi</name>
    <name type="common">Pacific transparent sea squirt</name>
    <dbReference type="NCBI Taxonomy" id="51511"/>
    <lineage>
        <taxon>Eukaryota</taxon>
        <taxon>Metazoa</taxon>
        <taxon>Chordata</taxon>
        <taxon>Tunicata</taxon>
        <taxon>Ascidiacea</taxon>
        <taxon>Phlebobranchia</taxon>
        <taxon>Cionidae</taxon>
        <taxon>Ciona</taxon>
    </lineage>
</organism>
<dbReference type="InterPro" id="IPR028097">
    <property type="entry name" value="FAM91_C_dom"/>
</dbReference>
<evidence type="ECO:0000256" key="1">
    <source>
        <dbReference type="ARBA" id="ARBA00010319"/>
    </source>
</evidence>
<dbReference type="InterPro" id="IPR039199">
    <property type="entry name" value="FAM91"/>
</dbReference>
<dbReference type="PANTHER" id="PTHR28441">
    <property type="entry name" value="PROTEIN FAM91A1"/>
    <property type="match status" value="1"/>
</dbReference>
<dbReference type="eggNOG" id="KOG3707">
    <property type="taxonomic scope" value="Eukaryota"/>
</dbReference>
<accession>H2Z761</accession>
<dbReference type="GO" id="GO:0099041">
    <property type="term" value="P:vesicle tethering to Golgi"/>
    <property type="evidence" value="ECO:0007669"/>
    <property type="project" value="TreeGrafter"/>
</dbReference>
<dbReference type="STRING" id="51511.ENSCSAVP00000013423"/>
<dbReference type="AlphaFoldDB" id="H2Z761"/>
<dbReference type="HOGENOM" id="CLU_064366_0_0_1"/>
<evidence type="ECO:0000259" key="2">
    <source>
        <dbReference type="Pfam" id="PF14648"/>
    </source>
</evidence>
<dbReference type="Ensembl" id="ENSCSAVT00000013575.1">
    <property type="protein sequence ID" value="ENSCSAVP00000013423.1"/>
    <property type="gene ID" value="ENSCSAVG00000007869.1"/>
</dbReference>
<comment type="similarity">
    <text evidence="1">Belongs to the FAM91 family.</text>
</comment>
<dbReference type="PANTHER" id="PTHR28441:SF2">
    <property type="entry name" value="PROTEIN FAM91A1"/>
    <property type="match status" value="1"/>
</dbReference>
<reference evidence="3" key="2">
    <citation type="submission" date="2025-08" db="UniProtKB">
        <authorList>
            <consortium name="Ensembl"/>
        </authorList>
    </citation>
    <scope>IDENTIFICATION</scope>
</reference>
<sequence length="308" mass="34195">MTSQDAGIGLDLVRSESLTSLDRPTMNRLLNKNYHVAISMSPLNEVGVISDSDTFHMIGPTAPIVASVWMKLYIYELVGSGPISMLFPIQSNLQSIPEVFQKYDELLVQSFTHEPVVARTSNVMFMIHEILQNSPVLIQGYTKKNFTSSKTFIPFNHPTDTMDGGDADKSNIAAKLHEKLGLQHTCGYLTLLNTTAAPKNGTTKEATEHDTPCLLDINFGIPLFEESLNHEVCEGIVNSDILGKESLLSLTKFNEGLVKDVVAFVQAQNQWRDPSVHPKQTITKHKSKVPFPMSTLIFQHGKVTSWKP</sequence>
<feature type="domain" description="FAM91 C-terminal" evidence="2">
    <location>
        <begin position="5"/>
        <end position="207"/>
    </location>
</feature>
<evidence type="ECO:0000313" key="3">
    <source>
        <dbReference type="Ensembl" id="ENSCSAVP00000013423.1"/>
    </source>
</evidence>
<dbReference type="GO" id="GO:0005802">
    <property type="term" value="C:trans-Golgi network"/>
    <property type="evidence" value="ECO:0007669"/>
    <property type="project" value="TreeGrafter"/>
</dbReference>
<keyword evidence="4" id="KW-1185">Reference proteome</keyword>